<dbReference type="AlphaFoldDB" id="A0A255G3I8"/>
<dbReference type="EMBL" id="NMVO01000016">
    <property type="protein sequence ID" value="OYO10479.1"/>
    <property type="molecule type" value="Genomic_DNA"/>
</dbReference>
<accession>A0A255G3I8</accession>
<organism evidence="1 2">
    <name type="scientific">Enemella evansiae</name>
    <dbReference type="NCBI Taxonomy" id="2016499"/>
    <lineage>
        <taxon>Bacteria</taxon>
        <taxon>Bacillati</taxon>
        <taxon>Actinomycetota</taxon>
        <taxon>Actinomycetes</taxon>
        <taxon>Propionibacteriales</taxon>
        <taxon>Propionibacteriaceae</taxon>
        <taxon>Enemella</taxon>
    </lineage>
</organism>
<dbReference type="PANTHER" id="PTHR28055">
    <property type="entry name" value="ALTERED INHERITANCE OF MITOCHONDRIA PROTEIN 41, MITOCHONDRIAL"/>
    <property type="match status" value="1"/>
</dbReference>
<comment type="caution">
    <text evidence="1">The sequence shown here is derived from an EMBL/GenBank/DDBJ whole genome shotgun (WGS) entry which is preliminary data.</text>
</comment>
<dbReference type="Proteomes" id="UP000215896">
    <property type="component" value="Unassembled WGS sequence"/>
</dbReference>
<dbReference type="InterPro" id="IPR019004">
    <property type="entry name" value="YqeY/Aim41"/>
</dbReference>
<accession>A0A4R6LY91</accession>
<gene>
    <name evidence="1" type="ORF">CGZ94_15760</name>
</gene>
<dbReference type="Gene3D" id="1.10.1510.10">
    <property type="entry name" value="Uncharacterised protein YqeY/AIM41 PF09424, N-terminal domain"/>
    <property type="match status" value="1"/>
</dbReference>
<evidence type="ECO:0008006" key="3">
    <source>
        <dbReference type="Google" id="ProtNLM"/>
    </source>
</evidence>
<dbReference type="InterPro" id="IPR003789">
    <property type="entry name" value="Asn/Gln_tRNA_amidoTrase-B-like"/>
</dbReference>
<reference evidence="1 2" key="1">
    <citation type="submission" date="2017-07" db="EMBL/GenBank/DDBJ databases">
        <title>Draft whole genome sequences of clinical Proprionibacteriaceae strains.</title>
        <authorList>
            <person name="Bernier A.-M."/>
            <person name="Bernard K."/>
            <person name="Domingo M.-C."/>
        </authorList>
    </citation>
    <scope>NUCLEOTIDE SEQUENCE [LARGE SCALE GENOMIC DNA]</scope>
    <source>
        <strain evidence="1 2">NML 030167</strain>
    </source>
</reference>
<evidence type="ECO:0000313" key="2">
    <source>
        <dbReference type="Proteomes" id="UP000215896"/>
    </source>
</evidence>
<dbReference type="RefSeq" id="WP_094399955.1">
    <property type="nucleotide sequence ID" value="NZ_NMVL01000004.1"/>
</dbReference>
<proteinExistence type="predicted"/>
<protein>
    <recommendedName>
        <fullName evidence="3">GatB/YqeY domain-containing protein</fullName>
    </recommendedName>
</protein>
<sequence length="120" mass="12670">MSDLRDHLRAELRQAMRDRDRDTVRVLRSVLGAIDNAESDGVAAPRAGAVEASAIGVGAAEAARRELTDADVRAVVEAELAERADSIGELERAGHGAAADPVRAEVAVIRGALDRFTTGR</sequence>
<name>A0A255G3I8_9ACTN</name>
<dbReference type="SUPFAM" id="SSF89095">
    <property type="entry name" value="GatB/YqeY motif"/>
    <property type="match status" value="1"/>
</dbReference>
<evidence type="ECO:0000313" key="1">
    <source>
        <dbReference type="EMBL" id="OYO10479.1"/>
    </source>
</evidence>
<keyword evidence="2" id="KW-1185">Reference proteome</keyword>
<dbReference type="GO" id="GO:0016884">
    <property type="term" value="F:carbon-nitrogen ligase activity, with glutamine as amido-N-donor"/>
    <property type="evidence" value="ECO:0007669"/>
    <property type="project" value="InterPro"/>
</dbReference>
<dbReference type="PANTHER" id="PTHR28055:SF1">
    <property type="entry name" value="ALTERED INHERITANCE OF MITOCHONDRIA PROTEIN 41, MITOCHONDRIAL"/>
    <property type="match status" value="1"/>
</dbReference>
<dbReference type="InterPro" id="IPR042184">
    <property type="entry name" value="YqeY/Aim41_N"/>
</dbReference>